<dbReference type="EMBL" id="VSRR010055981">
    <property type="protein sequence ID" value="MPC81118.1"/>
    <property type="molecule type" value="Genomic_DNA"/>
</dbReference>
<feature type="region of interest" description="Disordered" evidence="1">
    <location>
        <begin position="1"/>
        <end position="46"/>
    </location>
</feature>
<keyword evidence="3" id="KW-1185">Reference proteome</keyword>
<name>A0A5B7IJW1_PORTR</name>
<comment type="caution">
    <text evidence="2">The sequence shown here is derived from an EMBL/GenBank/DDBJ whole genome shotgun (WGS) entry which is preliminary data.</text>
</comment>
<reference evidence="2 3" key="1">
    <citation type="submission" date="2019-05" db="EMBL/GenBank/DDBJ databases">
        <title>Another draft genome of Portunus trituberculatus and its Hox gene families provides insights of decapod evolution.</title>
        <authorList>
            <person name="Jeong J.-H."/>
            <person name="Song I."/>
            <person name="Kim S."/>
            <person name="Choi T."/>
            <person name="Kim D."/>
            <person name="Ryu S."/>
            <person name="Kim W."/>
        </authorList>
    </citation>
    <scope>NUCLEOTIDE SEQUENCE [LARGE SCALE GENOMIC DNA]</scope>
    <source>
        <tissue evidence="2">Muscle</tissue>
    </source>
</reference>
<evidence type="ECO:0000313" key="2">
    <source>
        <dbReference type="EMBL" id="MPC81118.1"/>
    </source>
</evidence>
<dbReference type="AlphaFoldDB" id="A0A5B7IJW1"/>
<gene>
    <name evidence="2" type="ORF">E2C01_075719</name>
</gene>
<accession>A0A5B7IJW1</accession>
<protein>
    <submittedName>
        <fullName evidence="2">Uncharacterized protein</fullName>
    </submittedName>
</protein>
<evidence type="ECO:0000256" key="1">
    <source>
        <dbReference type="SAM" id="MobiDB-lite"/>
    </source>
</evidence>
<feature type="compositionally biased region" description="Pro residues" evidence="1">
    <location>
        <begin position="24"/>
        <end position="40"/>
    </location>
</feature>
<proteinExistence type="predicted"/>
<organism evidence="2 3">
    <name type="scientific">Portunus trituberculatus</name>
    <name type="common">Swimming crab</name>
    <name type="synonym">Neptunus trituberculatus</name>
    <dbReference type="NCBI Taxonomy" id="210409"/>
    <lineage>
        <taxon>Eukaryota</taxon>
        <taxon>Metazoa</taxon>
        <taxon>Ecdysozoa</taxon>
        <taxon>Arthropoda</taxon>
        <taxon>Crustacea</taxon>
        <taxon>Multicrustacea</taxon>
        <taxon>Malacostraca</taxon>
        <taxon>Eumalacostraca</taxon>
        <taxon>Eucarida</taxon>
        <taxon>Decapoda</taxon>
        <taxon>Pleocyemata</taxon>
        <taxon>Brachyura</taxon>
        <taxon>Eubrachyura</taxon>
        <taxon>Portunoidea</taxon>
        <taxon>Portunidae</taxon>
        <taxon>Portuninae</taxon>
        <taxon>Portunus</taxon>
    </lineage>
</organism>
<feature type="compositionally biased region" description="Polar residues" evidence="1">
    <location>
        <begin position="1"/>
        <end position="12"/>
    </location>
</feature>
<feature type="compositionally biased region" description="Low complexity" evidence="1">
    <location>
        <begin position="13"/>
        <end position="23"/>
    </location>
</feature>
<sequence length="73" mass="7822">MKKSETGNILNITTKSPPRSSTPRIPPTSPSTPFRPPPLPSRLHNVTMPTAAAVSAALASPLLYLHPQQGQLR</sequence>
<dbReference type="Proteomes" id="UP000324222">
    <property type="component" value="Unassembled WGS sequence"/>
</dbReference>
<evidence type="ECO:0000313" key="3">
    <source>
        <dbReference type="Proteomes" id="UP000324222"/>
    </source>
</evidence>